<evidence type="ECO:0000259" key="1">
    <source>
        <dbReference type="Pfam" id="PF04149"/>
    </source>
</evidence>
<keyword evidence="3" id="KW-1185">Reference proteome</keyword>
<proteinExistence type="predicted"/>
<name>A0A1C4V5M9_MICEC</name>
<reference evidence="3" key="1">
    <citation type="submission" date="2016-06" db="EMBL/GenBank/DDBJ databases">
        <authorList>
            <person name="Varghese N."/>
            <person name="Submissions Spin"/>
        </authorList>
    </citation>
    <scope>NUCLEOTIDE SEQUENCE [LARGE SCALE GENOMIC DNA]</scope>
    <source>
        <strain evidence="3">DSM 43816</strain>
    </source>
</reference>
<dbReference type="OrthoDB" id="4301277at2"/>
<dbReference type="RefSeq" id="WP_088980556.1">
    <property type="nucleotide sequence ID" value="NZ_LT607413.1"/>
</dbReference>
<dbReference type="AlphaFoldDB" id="A0A1C4V5M9"/>
<evidence type="ECO:0000313" key="3">
    <source>
        <dbReference type="Proteomes" id="UP000198253"/>
    </source>
</evidence>
<dbReference type="InParanoid" id="A0A1C4V5M9"/>
<feature type="domain" description="DUF397" evidence="1">
    <location>
        <begin position="7"/>
        <end position="59"/>
    </location>
</feature>
<gene>
    <name evidence="2" type="ORF">GA0070618_0974</name>
</gene>
<sequence length="67" mass="7134">MPDLEGAHWRKSSRSNAGNCVEIATNLPSVVGTRDSKDPTGPTLTFSLAGWAAFLQEVKSGNFVPES</sequence>
<dbReference type="EMBL" id="LT607413">
    <property type="protein sequence ID" value="SCE79323.1"/>
    <property type="molecule type" value="Genomic_DNA"/>
</dbReference>
<accession>A0A1C4V5M9</accession>
<evidence type="ECO:0000313" key="2">
    <source>
        <dbReference type="EMBL" id="SCE79323.1"/>
    </source>
</evidence>
<dbReference type="InterPro" id="IPR007278">
    <property type="entry name" value="DUF397"/>
</dbReference>
<dbReference type="Proteomes" id="UP000198253">
    <property type="component" value="Chromosome I"/>
</dbReference>
<organism evidence="2 3">
    <name type="scientific">Micromonospora echinospora</name>
    <name type="common">Micromonospora purpurea</name>
    <dbReference type="NCBI Taxonomy" id="1877"/>
    <lineage>
        <taxon>Bacteria</taxon>
        <taxon>Bacillati</taxon>
        <taxon>Actinomycetota</taxon>
        <taxon>Actinomycetes</taxon>
        <taxon>Micromonosporales</taxon>
        <taxon>Micromonosporaceae</taxon>
        <taxon>Micromonospora</taxon>
    </lineage>
</organism>
<protein>
    <recommendedName>
        <fullName evidence="1">DUF397 domain-containing protein</fullName>
    </recommendedName>
</protein>
<dbReference type="Pfam" id="PF04149">
    <property type="entry name" value="DUF397"/>
    <property type="match status" value="1"/>
</dbReference>